<dbReference type="EMBL" id="CAAALY010267129">
    <property type="protein sequence ID" value="VEL40941.1"/>
    <property type="molecule type" value="Genomic_DNA"/>
</dbReference>
<keyword evidence="3" id="KW-1185">Reference proteome</keyword>
<dbReference type="AlphaFoldDB" id="A0A448XNE6"/>
<dbReference type="Proteomes" id="UP000784294">
    <property type="component" value="Unassembled WGS sequence"/>
</dbReference>
<name>A0A448XNE6_9PLAT</name>
<evidence type="ECO:0000256" key="1">
    <source>
        <dbReference type="SAM" id="MobiDB-lite"/>
    </source>
</evidence>
<proteinExistence type="predicted"/>
<accession>A0A448XNE6</accession>
<sequence>MMRMPLRPATSTSTKRPANPALPDSLTGVFVAGRRADPNVRRLHLKNSSKATPTILKVSVLSARSRDCRFPPQKYNKPPTLTHTHTHTETYRNTKKQTVRIILINKIRKWPNTFLCMQIKLILCVCACAYVCVCVSV</sequence>
<gene>
    <name evidence="2" type="ORF">PXEA_LOCUS34381</name>
</gene>
<evidence type="ECO:0000313" key="3">
    <source>
        <dbReference type="Proteomes" id="UP000784294"/>
    </source>
</evidence>
<protein>
    <submittedName>
        <fullName evidence="2">Uncharacterized protein</fullName>
    </submittedName>
</protein>
<evidence type="ECO:0000313" key="2">
    <source>
        <dbReference type="EMBL" id="VEL40941.1"/>
    </source>
</evidence>
<feature type="region of interest" description="Disordered" evidence="1">
    <location>
        <begin position="1"/>
        <end position="25"/>
    </location>
</feature>
<comment type="caution">
    <text evidence="2">The sequence shown here is derived from an EMBL/GenBank/DDBJ whole genome shotgun (WGS) entry which is preliminary data.</text>
</comment>
<reference evidence="2" key="1">
    <citation type="submission" date="2018-11" db="EMBL/GenBank/DDBJ databases">
        <authorList>
            <consortium name="Pathogen Informatics"/>
        </authorList>
    </citation>
    <scope>NUCLEOTIDE SEQUENCE</scope>
</reference>
<organism evidence="2 3">
    <name type="scientific">Protopolystoma xenopodis</name>
    <dbReference type="NCBI Taxonomy" id="117903"/>
    <lineage>
        <taxon>Eukaryota</taxon>
        <taxon>Metazoa</taxon>
        <taxon>Spiralia</taxon>
        <taxon>Lophotrochozoa</taxon>
        <taxon>Platyhelminthes</taxon>
        <taxon>Monogenea</taxon>
        <taxon>Polyopisthocotylea</taxon>
        <taxon>Polystomatidea</taxon>
        <taxon>Polystomatidae</taxon>
        <taxon>Protopolystoma</taxon>
    </lineage>
</organism>